<sequence>MQNIYRANRIKLQQDFNYATQVSSKSDQNGWEHNQKKKNRSVIKLLLPQSLTRSIMHSNPIFCTSHIPHKQRSIPNGLVNSFFKEQRKENETINMKSGIWDQPYRRKKVKNFIPLDKIDGYHIGQDRKSLPMCNESLHLFTWHMAYTIVK</sequence>
<proteinExistence type="predicted"/>
<evidence type="ECO:0000313" key="2">
    <source>
        <dbReference type="Proteomes" id="UP001367508"/>
    </source>
</evidence>
<accession>A0AAN9MWQ2</accession>
<gene>
    <name evidence="1" type="ORF">VNO77_04062</name>
</gene>
<dbReference type="EMBL" id="JAYMYQ010000001">
    <property type="protein sequence ID" value="KAK7361966.1"/>
    <property type="molecule type" value="Genomic_DNA"/>
</dbReference>
<dbReference type="Proteomes" id="UP001367508">
    <property type="component" value="Unassembled WGS sequence"/>
</dbReference>
<comment type="caution">
    <text evidence="1">The sequence shown here is derived from an EMBL/GenBank/DDBJ whole genome shotgun (WGS) entry which is preliminary data.</text>
</comment>
<name>A0AAN9MWQ2_CANGL</name>
<reference evidence="1 2" key="1">
    <citation type="submission" date="2024-01" db="EMBL/GenBank/DDBJ databases">
        <title>The genomes of 5 underutilized Papilionoideae crops provide insights into root nodulation and disease resistanc.</title>
        <authorList>
            <person name="Jiang F."/>
        </authorList>
    </citation>
    <scope>NUCLEOTIDE SEQUENCE [LARGE SCALE GENOMIC DNA]</scope>
    <source>
        <strain evidence="1">LVBAO_FW01</strain>
        <tissue evidence="1">Leaves</tissue>
    </source>
</reference>
<dbReference type="AlphaFoldDB" id="A0AAN9MWQ2"/>
<keyword evidence="2" id="KW-1185">Reference proteome</keyword>
<organism evidence="1 2">
    <name type="scientific">Canavalia gladiata</name>
    <name type="common">Sword bean</name>
    <name type="synonym">Dolichos gladiatus</name>
    <dbReference type="NCBI Taxonomy" id="3824"/>
    <lineage>
        <taxon>Eukaryota</taxon>
        <taxon>Viridiplantae</taxon>
        <taxon>Streptophyta</taxon>
        <taxon>Embryophyta</taxon>
        <taxon>Tracheophyta</taxon>
        <taxon>Spermatophyta</taxon>
        <taxon>Magnoliopsida</taxon>
        <taxon>eudicotyledons</taxon>
        <taxon>Gunneridae</taxon>
        <taxon>Pentapetalae</taxon>
        <taxon>rosids</taxon>
        <taxon>fabids</taxon>
        <taxon>Fabales</taxon>
        <taxon>Fabaceae</taxon>
        <taxon>Papilionoideae</taxon>
        <taxon>50 kb inversion clade</taxon>
        <taxon>NPAAA clade</taxon>
        <taxon>indigoferoid/millettioid clade</taxon>
        <taxon>Phaseoleae</taxon>
        <taxon>Canavalia</taxon>
    </lineage>
</organism>
<evidence type="ECO:0000313" key="1">
    <source>
        <dbReference type="EMBL" id="KAK7361966.1"/>
    </source>
</evidence>
<protein>
    <submittedName>
        <fullName evidence="1">Uncharacterized protein</fullName>
    </submittedName>
</protein>